<feature type="compositionally biased region" description="Basic and acidic residues" evidence="3">
    <location>
        <begin position="8"/>
        <end position="36"/>
    </location>
</feature>
<dbReference type="VEuPathDB" id="FungiDB:T551_01957"/>
<dbReference type="AlphaFoldDB" id="A0A0W4ZNS4"/>
<gene>
    <name evidence="5" type="ORF">T551_01957</name>
</gene>
<comment type="subcellular location">
    <subcellularLocation>
        <location evidence="1">Nucleus</location>
    </subcellularLocation>
</comment>
<dbReference type="GeneID" id="28940475"/>
<dbReference type="InterPro" id="IPR011993">
    <property type="entry name" value="PH-like_dom_sf"/>
</dbReference>
<comment type="caution">
    <text evidence="5">The sequence shown here is derived from an EMBL/GenBank/DDBJ whole genome shotgun (WGS) entry which is preliminary data.</text>
</comment>
<name>A0A0W4ZNS4_PNEJ7</name>
<evidence type="ECO:0000256" key="1">
    <source>
        <dbReference type="ARBA" id="ARBA00004123"/>
    </source>
</evidence>
<organism evidence="5 6">
    <name type="scientific">Pneumocystis jirovecii (strain RU7)</name>
    <name type="common">Human pneumocystis pneumonia agent</name>
    <dbReference type="NCBI Taxonomy" id="1408657"/>
    <lineage>
        <taxon>Eukaryota</taxon>
        <taxon>Fungi</taxon>
        <taxon>Dikarya</taxon>
        <taxon>Ascomycota</taxon>
        <taxon>Taphrinomycotina</taxon>
        <taxon>Pneumocystomycetes</taxon>
        <taxon>Pneumocystaceae</taxon>
        <taxon>Pneumocystis</taxon>
    </lineage>
</organism>
<accession>A0A0W4ZNS4</accession>
<keyword evidence="2" id="KW-0539">Nucleus</keyword>
<dbReference type="Pfam" id="PF00638">
    <property type="entry name" value="Ran_BP1"/>
    <property type="match status" value="1"/>
</dbReference>
<feature type="compositionally biased region" description="Polar residues" evidence="3">
    <location>
        <begin position="64"/>
        <end position="73"/>
    </location>
</feature>
<evidence type="ECO:0000256" key="3">
    <source>
        <dbReference type="SAM" id="MobiDB-lite"/>
    </source>
</evidence>
<dbReference type="STRING" id="1408657.A0A0W4ZNS4"/>
<dbReference type="InterPro" id="IPR045255">
    <property type="entry name" value="RanBP1-like"/>
</dbReference>
<reference evidence="6" key="1">
    <citation type="journal article" date="2016" name="Nat. Commun.">
        <title>Genome analysis of three Pneumocystis species reveals adaptation mechanisms to life exclusively in mammalian hosts.</title>
        <authorList>
            <person name="Ma L."/>
            <person name="Chen Z."/>
            <person name="Huang D.W."/>
            <person name="Kutty G."/>
            <person name="Ishihara M."/>
            <person name="Wang H."/>
            <person name="Abouelleil A."/>
            <person name="Bishop L."/>
            <person name="Davey E."/>
            <person name="Deng R."/>
            <person name="Deng X."/>
            <person name="Fan L."/>
            <person name="Fantoni G."/>
            <person name="Fitzgerald M."/>
            <person name="Gogineni E."/>
            <person name="Goldberg J.M."/>
            <person name="Handley G."/>
            <person name="Hu X."/>
            <person name="Huber C."/>
            <person name="Jiao X."/>
            <person name="Jones K."/>
            <person name="Levin J.Z."/>
            <person name="Liu Y."/>
            <person name="Macdonald P."/>
            <person name="Melnikov A."/>
            <person name="Raley C."/>
            <person name="Sassi M."/>
            <person name="Sherman B.T."/>
            <person name="Song X."/>
            <person name="Sykes S."/>
            <person name="Tran B."/>
            <person name="Walsh L."/>
            <person name="Xia Y."/>
            <person name="Yang J."/>
            <person name="Young S."/>
            <person name="Zeng Q."/>
            <person name="Zheng X."/>
            <person name="Stephens R."/>
            <person name="Nusbaum C."/>
            <person name="Birren B.W."/>
            <person name="Azadi P."/>
            <person name="Lempicki R.A."/>
            <person name="Cuomo C.A."/>
            <person name="Kovacs J.A."/>
        </authorList>
    </citation>
    <scope>NUCLEOTIDE SEQUENCE [LARGE SCALE GENOMIC DNA]</scope>
    <source>
        <strain evidence="6">RU7</strain>
    </source>
</reference>
<keyword evidence="6" id="KW-1185">Reference proteome</keyword>
<protein>
    <recommendedName>
        <fullName evidence="4">RanBD1 domain-containing protein</fullName>
    </recommendedName>
</protein>
<dbReference type="RefSeq" id="XP_018229574.1">
    <property type="nucleotide sequence ID" value="XM_018374220.1"/>
</dbReference>
<proteinExistence type="predicted"/>
<evidence type="ECO:0000313" key="6">
    <source>
        <dbReference type="Proteomes" id="UP000053447"/>
    </source>
</evidence>
<dbReference type="OrthoDB" id="411251at2759"/>
<feature type="region of interest" description="Disordered" evidence="3">
    <location>
        <begin position="1"/>
        <end position="80"/>
    </location>
</feature>
<dbReference type="GO" id="GO:0005634">
    <property type="term" value="C:nucleus"/>
    <property type="evidence" value="ECO:0007669"/>
    <property type="project" value="UniProtKB-SubCell"/>
</dbReference>
<evidence type="ECO:0000256" key="2">
    <source>
        <dbReference type="ARBA" id="ARBA00023242"/>
    </source>
</evidence>
<dbReference type="PANTHER" id="PTHR23138">
    <property type="entry name" value="RAN BINDING PROTEIN"/>
    <property type="match status" value="1"/>
</dbReference>
<dbReference type="Gene3D" id="2.30.29.30">
    <property type="entry name" value="Pleckstrin-homology domain (PH domain)/Phosphotyrosine-binding domain (PTB)"/>
    <property type="match status" value="1"/>
</dbReference>
<dbReference type="EMBL" id="LFWA01000008">
    <property type="protein sequence ID" value="KTW30013.1"/>
    <property type="molecule type" value="Genomic_DNA"/>
</dbReference>
<evidence type="ECO:0000259" key="4">
    <source>
        <dbReference type="PROSITE" id="PS50196"/>
    </source>
</evidence>
<dbReference type="SUPFAM" id="SSF50729">
    <property type="entry name" value="PH domain-like"/>
    <property type="match status" value="1"/>
</dbReference>
<feature type="compositionally biased region" description="Basic and acidic residues" evidence="3">
    <location>
        <begin position="46"/>
        <end position="63"/>
    </location>
</feature>
<dbReference type="PROSITE" id="PS50196">
    <property type="entry name" value="RANBD1"/>
    <property type="match status" value="1"/>
</dbReference>
<dbReference type="InterPro" id="IPR000156">
    <property type="entry name" value="Ran_bind_dom"/>
</dbReference>
<sequence length="321" mass="36185">MLSVQTEESYKNDKKNENNQENNGEKDTLIRKRTVEDGNETLVENLDEKRPKKDDGKSNHSNDDQNSGHQTKPSFSSFKSLSESSVSPFASLKPRNITFPFNSSSHSAKKTFGSNISGSGFDSLVPSSKNSSEDTNIFCESKALNNSTEIHKKTPNEAFSMLLEKEVDNYTQKDDHVIKKSTAILEQEVKTGEEHEETIYSTRARLYVMDSDTKDWKERGVGMLRVNTEQIKGVITRSRLEVMRTDAVYKVILNTPLFKEMMIEGGNSNTFGSMGLDKFLKIIVMENQKPTQFAIKLKDEATAQQLRKYILLAIPNSESAS</sequence>
<dbReference type="SMART" id="SM00160">
    <property type="entry name" value="RanBD"/>
    <property type="match status" value="1"/>
</dbReference>
<feature type="domain" description="RanBD1" evidence="4">
    <location>
        <begin position="188"/>
        <end position="319"/>
    </location>
</feature>
<dbReference type="Proteomes" id="UP000053447">
    <property type="component" value="Unassembled WGS sequence"/>
</dbReference>
<evidence type="ECO:0000313" key="5">
    <source>
        <dbReference type="EMBL" id="KTW30013.1"/>
    </source>
</evidence>
<dbReference type="PANTHER" id="PTHR23138:SF142">
    <property type="entry name" value="RAN-BINDING PROTEIN 3B-RELATED"/>
    <property type="match status" value="1"/>
</dbReference>